<dbReference type="Pfam" id="PF13416">
    <property type="entry name" value="SBP_bac_8"/>
    <property type="match status" value="1"/>
</dbReference>
<dbReference type="InterPro" id="IPR050490">
    <property type="entry name" value="Bact_solute-bd_prot1"/>
</dbReference>
<accession>A0A2R4X0Q5</accession>
<sequence>MATSTDADRRRAGTVEIAHAWADGDGRKPLDSLLDEYRDRSAGSTLTDTFYDDLSLSVKSRILAEDPPSIWVEWPGESLRPYADVDALRDLTDVWTDTDMESGYLDGPRELSRIEGSYRAIPINIHRINNLFYRTAAVDRLGIDPASVSDPREFLEVLEICDEAGELGMAQPMKNPWTVLQLFSMILTGQFGVDVYRSITDGNPHEHRGAIETSIELLDAYADLASDDATFVGMVGANRRFLDGESVFFHQGDWVGGEYADVEDFDYREDWDHVPFPGTDGVYAMGMDAFVAASTIDESDWEATREFLEFAGSPTGLRTFNRIKGAIPPRGDVSLDAYPPFLQDQYQDFQASREQVGSDALETHPERFIEAKAAIASFVTHRDVSKAVGEFVEAYE</sequence>
<dbReference type="PANTHER" id="PTHR43649">
    <property type="entry name" value="ARABINOSE-BINDING PROTEIN-RELATED"/>
    <property type="match status" value="1"/>
</dbReference>
<dbReference type="Proteomes" id="UP000244727">
    <property type="component" value="Chromosome"/>
</dbReference>
<gene>
    <name evidence="1" type="ORF">HARCEL1_06525</name>
</gene>
<dbReference type="EMBL" id="CP028858">
    <property type="protein sequence ID" value="AWB27380.1"/>
    <property type="molecule type" value="Genomic_DNA"/>
</dbReference>
<dbReference type="SUPFAM" id="SSF53850">
    <property type="entry name" value="Periplasmic binding protein-like II"/>
    <property type="match status" value="1"/>
</dbReference>
<dbReference type="InterPro" id="IPR006059">
    <property type="entry name" value="SBP"/>
</dbReference>
<dbReference type="KEGG" id="harc:HARCEL1_06525"/>
<organism evidence="1 2">
    <name type="scientific">Halococcoides cellulosivorans</name>
    <dbReference type="NCBI Taxonomy" id="1679096"/>
    <lineage>
        <taxon>Archaea</taxon>
        <taxon>Methanobacteriati</taxon>
        <taxon>Methanobacteriota</taxon>
        <taxon>Stenosarchaea group</taxon>
        <taxon>Halobacteria</taxon>
        <taxon>Halobacteriales</taxon>
        <taxon>Haloarculaceae</taxon>
        <taxon>Halococcoides</taxon>
    </lineage>
</organism>
<keyword evidence="2" id="KW-1185">Reference proteome</keyword>
<proteinExistence type="predicted"/>
<evidence type="ECO:0000313" key="2">
    <source>
        <dbReference type="Proteomes" id="UP000244727"/>
    </source>
</evidence>
<dbReference type="AlphaFoldDB" id="A0A2R4X0Q5"/>
<reference evidence="1 2" key="1">
    <citation type="submission" date="2018-04" db="EMBL/GenBank/DDBJ databases">
        <title>Halococcoides cellulosivorans gen. nov., sp. nov., an extremely halophilic cellulose-utilizing haloarchaeon from hypersaline lakes.</title>
        <authorList>
            <person name="Sorokin D.Y."/>
            <person name="Toshchakov S.V."/>
            <person name="Samarov N.I."/>
            <person name="Korzhenkov A."/>
            <person name="Kublanov I.V."/>
        </authorList>
    </citation>
    <scope>NUCLEOTIDE SEQUENCE [LARGE SCALE GENOMIC DNA]</scope>
    <source>
        <strain evidence="1 2">HArcel1</strain>
    </source>
</reference>
<dbReference type="Gene3D" id="3.40.190.10">
    <property type="entry name" value="Periplasmic binding protein-like II"/>
    <property type="match status" value="2"/>
</dbReference>
<name>A0A2R4X0Q5_9EURY</name>
<protein>
    <submittedName>
        <fullName evidence="1">ABC transporter substrate-binding protein</fullName>
    </submittedName>
</protein>
<dbReference type="GeneID" id="36512146"/>
<evidence type="ECO:0000313" key="1">
    <source>
        <dbReference type="EMBL" id="AWB27380.1"/>
    </source>
</evidence>
<dbReference type="RefSeq" id="WP_108381749.1">
    <property type="nucleotide sequence ID" value="NZ_CP028858.1"/>
</dbReference>